<proteinExistence type="predicted"/>
<keyword evidence="1" id="KW-0472">Membrane</keyword>
<keyword evidence="1" id="KW-1133">Transmembrane helix</keyword>
<reference evidence="2" key="1">
    <citation type="submission" date="2014-12" db="EMBL/GenBank/DDBJ databases">
        <title>Insight into the proteome of Arion vulgaris.</title>
        <authorList>
            <person name="Aradska J."/>
            <person name="Bulat T."/>
            <person name="Smidak R."/>
            <person name="Sarate P."/>
            <person name="Gangsoo J."/>
            <person name="Sialana F."/>
            <person name="Bilban M."/>
            <person name="Lubec G."/>
        </authorList>
    </citation>
    <scope>NUCLEOTIDE SEQUENCE</scope>
    <source>
        <tissue evidence="2">Skin</tissue>
    </source>
</reference>
<feature type="transmembrane region" description="Helical" evidence="1">
    <location>
        <begin position="80"/>
        <end position="97"/>
    </location>
</feature>
<feature type="non-terminal residue" evidence="2">
    <location>
        <position position="98"/>
    </location>
</feature>
<feature type="non-terminal residue" evidence="2">
    <location>
        <position position="1"/>
    </location>
</feature>
<dbReference type="AlphaFoldDB" id="A0A0B6Y8V0"/>
<sequence>LDSSHPHHLDTSHPHQRHLQKQQQYNNYQLYRILLPWLQQGIIVQLFSKCEEFTSSAKLAINKIFTNVLFLSDAVDVSKYYTVVLIVLFLMASCCNAQ</sequence>
<dbReference type="EMBL" id="HACG01005683">
    <property type="protein sequence ID" value="CEK52548.1"/>
    <property type="molecule type" value="Transcribed_RNA"/>
</dbReference>
<name>A0A0B6Y8V0_9EUPU</name>
<gene>
    <name evidence="2" type="primary">ORF17190</name>
</gene>
<organism evidence="2">
    <name type="scientific">Arion vulgaris</name>
    <dbReference type="NCBI Taxonomy" id="1028688"/>
    <lineage>
        <taxon>Eukaryota</taxon>
        <taxon>Metazoa</taxon>
        <taxon>Spiralia</taxon>
        <taxon>Lophotrochozoa</taxon>
        <taxon>Mollusca</taxon>
        <taxon>Gastropoda</taxon>
        <taxon>Heterobranchia</taxon>
        <taxon>Euthyneura</taxon>
        <taxon>Panpulmonata</taxon>
        <taxon>Eupulmonata</taxon>
        <taxon>Stylommatophora</taxon>
        <taxon>Helicina</taxon>
        <taxon>Arionoidea</taxon>
        <taxon>Arionidae</taxon>
        <taxon>Arion</taxon>
    </lineage>
</organism>
<accession>A0A0B6Y8V0</accession>
<evidence type="ECO:0000313" key="2">
    <source>
        <dbReference type="EMBL" id="CEK52548.1"/>
    </source>
</evidence>
<keyword evidence="1" id="KW-0812">Transmembrane</keyword>
<protein>
    <submittedName>
        <fullName evidence="2">Uncharacterized protein</fullName>
    </submittedName>
</protein>
<evidence type="ECO:0000256" key="1">
    <source>
        <dbReference type="SAM" id="Phobius"/>
    </source>
</evidence>